<dbReference type="GeneID" id="13218867"/>
<dbReference type="EMBL" id="BX284605">
    <property type="protein sequence ID" value="CAR81371.2"/>
    <property type="molecule type" value="Genomic_DNA"/>
</dbReference>
<dbReference type="Proteomes" id="UP000001940">
    <property type="component" value="Chromosome V"/>
</dbReference>
<reference evidence="3 4" key="1">
    <citation type="journal article" date="1998" name="Science">
        <title>Genome sequence of the nematode C. elegans: a platform for investigating biology.</title>
        <authorList>
            <consortium name="The C. elegans sequencing consortium"/>
            <person name="Sulson J.E."/>
            <person name="Waterston R."/>
        </authorList>
    </citation>
    <scope>NUCLEOTIDE SEQUENCE [LARGE SCALE GENOMIC DNA]</scope>
    <source>
        <strain evidence="3 4">Bristol N2</strain>
    </source>
</reference>
<organism evidence="3 4">
    <name type="scientific">Caenorhabditis elegans</name>
    <dbReference type="NCBI Taxonomy" id="6239"/>
    <lineage>
        <taxon>Eukaryota</taxon>
        <taxon>Metazoa</taxon>
        <taxon>Ecdysozoa</taxon>
        <taxon>Nematoda</taxon>
        <taxon>Chromadorea</taxon>
        <taxon>Rhabditida</taxon>
        <taxon>Rhabditina</taxon>
        <taxon>Rhabditomorpha</taxon>
        <taxon>Rhabditoidea</taxon>
        <taxon>Rhabditidae</taxon>
        <taxon>Peloderinae</taxon>
        <taxon>Caenorhabditis</taxon>
    </lineage>
</organism>
<proteinExistence type="predicted"/>
<keyword evidence="4" id="KW-1185">Reference proteome</keyword>
<dbReference type="PaxDb" id="6239-F26F2.10a"/>
<protein>
    <submittedName>
        <fullName evidence="3">C6 domain-containing protein</fullName>
    </submittedName>
</protein>
<dbReference type="RefSeq" id="NP_001256929.1">
    <property type="nucleotide sequence ID" value="NM_001270000.1"/>
</dbReference>
<feature type="signal peptide" evidence="1">
    <location>
        <begin position="1"/>
        <end position="16"/>
    </location>
</feature>
<dbReference type="InParanoid" id="B6EU67"/>
<dbReference type="InterPro" id="IPR002601">
    <property type="entry name" value="C6_domain"/>
</dbReference>
<evidence type="ECO:0000313" key="5">
    <source>
        <dbReference type="WormBase" id="F26F2.10a"/>
    </source>
</evidence>
<dbReference type="Bgee" id="WBGene00138719">
    <property type="expression patterns" value="Expressed in larva and 2 other cell types or tissues"/>
</dbReference>
<dbReference type="KEGG" id="cel:CELE_F26F2.10"/>
<dbReference type="AlphaFoldDB" id="B6EU67"/>
<gene>
    <name evidence="3" type="ORF">CELE_F26F2.10</name>
    <name evidence="3 5" type="ORF">F26F2.10</name>
</gene>
<dbReference type="AGR" id="WB:WBGene00138719"/>
<evidence type="ECO:0000313" key="3">
    <source>
        <dbReference type="EMBL" id="CAR81371.2"/>
    </source>
</evidence>
<dbReference type="Pfam" id="PF01681">
    <property type="entry name" value="C6"/>
    <property type="match status" value="1"/>
</dbReference>
<accession>B6EU67</accession>
<keyword evidence="1" id="KW-0732">Signal</keyword>
<dbReference type="HOGENOM" id="CLU_2063610_0_0_1"/>
<name>B6EU67_CAEEL</name>
<feature type="chain" id="PRO_5002842599" evidence="1">
    <location>
        <begin position="17"/>
        <end position="119"/>
    </location>
</feature>
<dbReference type="WormBase" id="F26F2.10a">
    <property type="protein sequence ID" value="CE45069"/>
    <property type="gene ID" value="WBGene00138719"/>
</dbReference>
<evidence type="ECO:0000256" key="1">
    <source>
        <dbReference type="SAM" id="SignalP"/>
    </source>
</evidence>
<evidence type="ECO:0000259" key="2">
    <source>
        <dbReference type="Pfam" id="PF01681"/>
    </source>
</evidence>
<sequence>MKLFIIFVFTVSVVQCSNAPDVKMPPKNPCKACSSVAETSDEQLIADMGTNADGCSTSKITCKQEQGQTCTLSIMGQPLTEKSSINLQCNNDGTWSDIGDEALNNVNHVSCTCTPEPTS</sequence>
<dbReference type="CTD" id="13218867"/>
<dbReference type="ExpressionAtlas" id="B6EU67">
    <property type="expression patterns" value="baseline and differential"/>
</dbReference>
<evidence type="ECO:0000313" key="4">
    <source>
        <dbReference type="Proteomes" id="UP000001940"/>
    </source>
</evidence>
<feature type="domain" description="C6" evidence="2">
    <location>
        <begin position="34"/>
        <end position="111"/>
    </location>
</feature>